<keyword evidence="1" id="KW-0175">Coiled coil</keyword>
<protein>
    <submittedName>
        <fullName evidence="3">Transmembrane domain-containing protein</fullName>
    </submittedName>
</protein>
<accession>A0ABQ8P7K5</accession>
<feature type="transmembrane region" description="Helical" evidence="2">
    <location>
        <begin position="363"/>
        <end position="387"/>
    </location>
</feature>
<keyword evidence="2 3" id="KW-0812">Transmembrane</keyword>
<dbReference type="EMBL" id="JAPCXB010000089">
    <property type="protein sequence ID" value="KAJ1608899.1"/>
    <property type="molecule type" value="Genomic_DNA"/>
</dbReference>
<evidence type="ECO:0000256" key="1">
    <source>
        <dbReference type="SAM" id="Coils"/>
    </source>
</evidence>
<evidence type="ECO:0000256" key="2">
    <source>
        <dbReference type="SAM" id="Phobius"/>
    </source>
</evidence>
<name>A0ABQ8P7K5_9CRYT</name>
<reference evidence="3" key="1">
    <citation type="submission" date="2022-10" db="EMBL/GenBank/DDBJ databases">
        <title>Adaptive evolution leads to modifications in subtelomeric GC content in a zoonotic Cryptosporidium species.</title>
        <authorList>
            <person name="Li J."/>
            <person name="Feng Y."/>
            <person name="Xiao L."/>
        </authorList>
    </citation>
    <scope>NUCLEOTIDE SEQUENCE</scope>
    <source>
        <strain evidence="3">25894</strain>
    </source>
</reference>
<feature type="transmembrane region" description="Helical" evidence="2">
    <location>
        <begin position="39"/>
        <end position="58"/>
    </location>
</feature>
<keyword evidence="2" id="KW-0472">Membrane</keyword>
<feature type="coiled-coil region" evidence="1">
    <location>
        <begin position="551"/>
        <end position="578"/>
    </location>
</feature>
<comment type="caution">
    <text evidence="3">The sequence shown here is derived from an EMBL/GenBank/DDBJ whole genome shotgun (WGS) entry which is preliminary data.</text>
</comment>
<proteinExistence type="predicted"/>
<sequence length="682" mass="80103">MRLNTQDENTKDYSENRHQYYTISNQLKCLALFSTIKPMILWCTASSIFSFFGIILMCSKSENGIIATIAASIFSNLLCQCVFFSLLISRLMSVTIEHYLTASFTLFNDLILIIPRYVLWELIFTSRWVWLSLHFFSATYSIFKLWDICTLFLLELPTFLSTFFFLTGGLSFIRFFGKNQNIFLISSKLSVKPLMAKFNCKERKNALIQFFELTNYFISNGGSGNIRDSFIFTILTFLLTIPIYCFGINTPGISNFLSLINKFYSFKTRSKMVNELGSFTTVIYLYSTSLFIVSFYWYCIELQSYNFRNLSLIDMNGTILRHNKFLEENFNENIIPSDCFIRFITNVQKKFVFIGYKLKLKQIWFNIIYSFYSLLTIPTILPVIFLFNSNKINDLMDTLVKVIPVNSNTIFEEWLVYEYNLFFILNKLQRQLDNIFSAVLLVDSSIQTRITVIKNDDFRLIGQPTIGLDKRISFSQINVDDWFLNVYPLGEKSKRRGSFPRSVNEWWYSNILFSDSLNNPKIKDRNRNISLEWDISNSVLYHRSEIFCILLEKLKKYRSKTERNLVNSKDELIDLETDGMMPQLTFLMQEMVLYTVDLCYLYIYCYHRFVAKNLLINGSKSEWGAQTLNQYINLSMEVKNRIYFALEVGILNSSYIHPVFEQEITRLYRGIEDSLDLLLSLV</sequence>
<feature type="transmembrane region" description="Helical" evidence="2">
    <location>
        <begin position="230"/>
        <end position="249"/>
    </location>
</feature>
<dbReference type="Proteomes" id="UP001071777">
    <property type="component" value="Unassembled WGS sequence"/>
</dbReference>
<feature type="transmembrane region" description="Helical" evidence="2">
    <location>
        <begin position="158"/>
        <end position="177"/>
    </location>
</feature>
<feature type="transmembrane region" description="Helical" evidence="2">
    <location>
        <begin position="276"/>
        <end position="298"/>
    </location>
</feature>
<organism evidence="3 4">
    <name type="scientific">Cryptosporidium canis</name>
    <dbReference type="NCBI Taxonomy" id="195482"/>
    <lineage>
        <taxon>Eukaryota</taxon>
        <taxon>Sar</taxon>
        <taxon>Alveolata</taxon>
        <taxon>Apicomplexa</taxon>
        <taxon>Conoidasida</taxon>
        <taxon>Coccidia</taxon>
        <taxon>Eucoccidiorida</taxon>
        <taxon>Eimeriorina</taxon>
        <taxon>Cryptosporidiidae</taxon>
        <taxon>Cryptosporidium</taxon>
    </lineage>
</organism>
<evidence type="ECO:0000313" key="3">
    <source>
        <dbReference type="EMBL" id="KAJ1608899.1"/>
    </source>
</evidence>
<gene>
    <name evidence="3" type="ORF">OJ252_2379</name>
</gene>
<keyword evidence="2" id="KW-1133">Transmembrane helix</keyword>
<evidence type="ECO:0000313" key="4">
    <source>
        <dbReference type="Proteomes" id="UP001071777"/>
    </source>
</evidence>
<feature type="transmembrane region" description="Helical" evidence="2">
    <location>
        <begin position="65"/>
        <end position="87"/>
    </location>
</feature>
<keyword evidence="4" id="KW-1185">Reference proteome</keyword>